<evidence type="ECO:0000256" key="1">
    <source>
        <dbReference type="ARBA" id="ARBA00004329"/>
    </source>
</evidence>
<evidence type="ECO:0000256" key="2">
    <source>
        <dbReference type="ARBA" id="ARBA00007341"/>
    </source>
</evidence>
<feature type="domain" description="Autophagy-related protein 13 N-terminal" evidence="5">
    <location>
        <begin position="97"/>
        <end position="197"/>
    </location>
</feature>
<evidence type="ECO:0000256" key="3">
    <source>
        <dbReference type="ARBA" id="ARBA00023006"/>
    </source>
</evidence>
<dbReference type="RefSeq" id="XP_014674184.1">
    <property type="nucleotide sequence ID" value="XM_014818698.1"/>
</dbReference>
<dbReference type="InterPro" id="IPR036570">
    <property type="entry name" value="HORMA_dom_sf"/>
</dbReference>
<dbReference type="Proteomes" id="UP000695022">
    <property type="component" value="Unplaced"/>
</dbReference>
<dbReference type="GeneID" id="106814387"/>
<evidence type="ECO:0000313" key="7">
    <source>
        <dbReference type="RefSeq" id="XP_014674184.1"/>
    </source>
</evidence>
<evidence type="ECO:0000313" key="6">
    <source>
        <dbReference type="Proteomes" id="UP000695022"/>
    </source>
</evidence>
<dbReference type="Gene3D" id="3.30.900.10">
    <property type="entry name" value="HORMA domain"/>
    <property type="match status" value="1"/>
</dbReference>
<organism evidence="6 7">
    <name type="scientific">Priapulus caudatus</name>
    <name type="common">Priapulid worm</name>
    <dbReference type="NCBI Taxonomy" id="37621"/>
    <lineage>
        <taxon>Eukaryota</taxon>
        <taxon>Metazoa</taxon>
        <taxon>Ecdysozoa</taxon>
        <taxon>Scalidophora</taxon>
        <taxon>Priapulida</taxon>
        <taxon>Priapulimorpha</taxon>
        <taxon>Priapulimorphida</taxon>
        <taxon>Priapulidae</taxon>
        <taxon>Priapulus</taxon>
    </lineage>
</organism>
<comment type="similarity">
    <text evidence="2 4">Belongs to the ATG13 family. Metazoan subfamily.</text>
</comment>
<proteinExistence type="inferred from homology"/>
<reference evidence="7" key="1">
    <citation type="submission" date="2025-08" db="UniProtKB">
        <authorList>
            <consortium name="RefSeq"/>
        </authorList>
    </citation>
    <scope>IDENTIFICATION</scope>
</reference>
<dbReference type="InterPro" id="IPR040182">
    <property type="entry name" value="ATG13"/>
</dbReference>
<dbReference type="PANTHER" id="PTHR13430:SF4">
    <property type="entry name" value="AUTOPHAGY-RELATED PROTEIN 13"/>
    <property type="match status" value="1"/>
</dbReference>
<protein>
    <recommendedName>
        <fullName evidence="4">Autophagy-related protein 13</fullName>
    </recommendedName>
</protein>
<evidence type="ECO:0000259" key="5">
    <source>
        <dbReference type="Pfam" id="PF10033"/>
    </source>
</evidence>
<name>A0ABM1EPR3_PRICU</name>
<keyword evidence="6" id="KW-1185">Reference proteome</keyword>
<comment type="subcellular location">
    <subcellularLocation>
        <location evidence="1">Preautophagosomal structure</location>
    </subcellularLocation>
</comment>
<evidence type="ECO:0000256" key="4">
    <source>
        <dbReference type="RuleBase" id="RU361214"/>
    </source>
</evidence>
<dbReference type="PANTHER" id="PTHR13430">
    <property type="match status" value="1"/>
</dbReference>
<dbReference type="InterPro" id="IPR018731">
    <property type="entry name" value="Atg13_N"/>
</dbReference>
<keyword evidence="3 4" id="KW-0072">Autophagy</keyword>
<dbReference type="Pfam" id="PF10033">
    <property type="entry name" value="ATG13"/>
    <property type="match status" value="1"/>
</dbReference>
<gene>
    <name evidence="7" type="primary">LOC106814387</name>
</gene>
<sequence length="459" mass="51181">MTMATAKLSAHDKKDLDKFTKFLAMKAIQIIVQARLGEKIKTKSKAFSSGADWFNLAVKDMPEVVNESKKVLHGQLPTVGNPICVEISLRTVDGDAMVLEYWYLGVTDECDSNTRVTYTVYNRMGIMLKSLLTTTRVTPAYKLSRRQGSDSYVVCYRLFFGEPNLQCLGDGHQTKKVGGVGTPVGNLNLTLAYRTKMTLTPQKCEKETMLVKDMKDDHFKPDCSPKRTPKPCLTGYHCESRGNVADEIAEALSQCEDCNTLFSTSPNADVAMAHATQHHQHLQDDRGTWPQNDCIEKQQSFSKLRKIGAFVQGGDLQTETTDFILPENAFNSLLQHDDAAIRNRNGELYAKQPDRTGGVDDERSHQCEDDHGLHKSAYDLQSVAEDYVMVDLKAPFAVPDASNELTTFIRECQAAPTLASFNDPQGTPELEDLKLQLDAFELNADVFDDFVNTLQQVEG</sequence>
<accession>A0ABM1EPR3</accession>